<dbReference type="RefSeq" id="WP_187537392.1">
    <property type="nucleotide sequence ID" value="NZ_CP060718.1"/>
</dbReference>
<dbReference type="PROSITE" id="PS50883">
    <property type="entry name" value="EAL"/>
    <property type="match status" value="1"/>
</dbReference>
<dbReference type="PANTHER" id="PTHR33121">
    <property type="entry name" value="CYCLIC DI-GMP PHOSPHODIESTERASE PDEF"/>
    <property type="match status" value="1"/>
</dbReference>
<dbReference type="InterPro" id="IPR035919">
    <property type="entry name" value="EAL_sf"/>
</dbReference>
<dbReference type="KEGG" id="slut:H9L13_09005"/>
<dbReference type="EMBL" id="CP060718">
    <property type="protein sequence ID" value="QNN66800.1"/>
    <property type="molecule type" value="Genomic_DNA"/>
</dbReference>
<reference evidence="2 3" key="1">
    <citation type="submission" date="2020-08" db="EMBL/GenBank/DDBJ databases">
        <title>Genome sequence of Sphingomonas lutea KCTC 23642T.</title>
        <authorList>
            <person name="Hyun D.-W."/>
            <person name="Bae J.-W."/>
        </authorList>
    </citation>
    <scope>NUCLEOTIDE SEQUENCE [LARGE SCALE GENOMIC DNA]</scope>
    <source>
        <strain evidence="2 3">KCTC 23642</strain>
    </source>
</reference>
<gene>
    <name evidence="2" type="ORF">H9L13_09005</name>
</gene>
<proteinExistence type="predicted"/>
<evidence type="ECO:0000313" key="3">
    <source>
        <dbReference type="Proteomes" id="UP000515971"/>
    </source>
</evidence>
<dbReference type="InterPro" id="IPR050706">
    <property type="entry name" value="Cyclic-di-GMP_PDE-like"/>
</dbReference>
<dbReference type="Pfam" id="PF00563">
    <property type="entry name" value="EAL"/>
    <property type="match status" value="1"/>
</dbReference>
<evidence type="ECO:0000259" key="1">
    <source>
        <dbReference type="PROSITE" id="PS50883"/>
    </source>
</evidence>
<evidence type="ECO:0000313" key="2">
    <source>
        <dbReference type="EMBL" id="QNN66800.1"/>
    </source>
</evidence>
<dbReference type="SUPFAM" id="SSF141868">
    <property type="entry name" value="EAL domain-like"/>
    <property type="match status" value="1"/>
</dbReference>
<dbReference type="SMART" id="SM00052">
    <property type="entry name" value="EAL"/>
    <property type="match status" value="1"/>
</dbReference>
<organism evidence="2 3">
    <name type="scientific">Sphingomonas lutea</name>
    <dbReference type="NCBI Taxonomy" id="1045317"/>
    <lineage>
        <taxon>Bacteria</taxon>
        <taxon>Pseudomonadati</taxon>
        <taxon>Pseudomonadota</taxon>
        <taxon>Alphaproteobacteria</taxon>
        <taxon>Sphingomonadales</taxon>
        <taxon>Sphingomonadaceae</taxon>
        <taxon>Sphingomonas</taxon>
    </lineage>
</organism>
<protein>
    <submittedName>
        <fullName evidence="2">EAL domain-containing protein</fullName>
    </submittedName>
</protein>
<dbReference type="Proteomes" id="UP000515971">
    <property type="component" value="Chromosome"/>
</dbReference>
<accession>A0A7G9SG25</accession>
<dbReference type="CDD" id="cd01948">
    <property type="entry name" value="EAL"/>
    <property type="match status" value="1"/>
</dbReference>
<sequence length="294" mass="32291">MRAADIAMYRAKARGGGQHCLFNADLAAEHQQKVETEKALTDAVQRDEFLLAFQPQMSLVTGEIVGSEALLRWNHPRDGLRLPMTFIPVAERTGVISELGDWVLGEVAATVGGWYRDGFRGRVAFNISPRQLDRPDFFTRMRQAFRDAGVPLSMIEAEFTETAAMEASDTVLAEIAALRADGATIAIDDFGTGYSNLARLRAMPLDRVKLDPSLIEDIETSDKARVIVQAVIHLIKGVECEVVAEAVETVAQADILRAMGCDTVQGFVFAHPMFEDEFLDWMRSADQGAAKSVA</sequence>
<dbReference type="PANTHER" id="PTHR33121:SF70">
    <property type="entry name" value="SIGNALING PROTEIN YKOW"/>
    <property type="match status" value="1"/>
</dbReference>
<feature type="domain" description="EAL" evidence="1">
    <location>
        <begin position="33"/>
        <end position="286"/>
    </location>
</feature>
<dbReference type="AlphaFoldDB" id="A0A7G9SG25"/>
<dbReference type="Gene3D" id="3.20.20.450">
    <property type="entry name" value="EAL domain"/>
    <property type="match status" value="1"/>
</dbReference>
<name>A0A7G9SG25_9SPHN</name>
<dbReference type="InterPro" id="IPR001633">
    <property type="entry name" value="EAL_dom"/>
</dbReference>
<dbReference type="GO" id="GO:0071111">
    <property type="term" value="F:cyclic-guanylate-specific phosphodiesterase activity"/>
    <property type="evidence" value="ECO:0007669"/>
    <property type="project" value="InterPro"/>
</dbReference>
<keyword evidence="3" id="KW-1185">Reference proteome</keyword>